<feature type="compositionally biased region" description="Basic and acidic residues" evidence="1">
    <location>
        <begin position="2146"/>
        <end position="2168"/>
    </location>
</feature>
<evidence type="ECO:0000313" key="3">
    <source>
        <dbReference type="RefSeq" id="XP_046589990.1"/>
    </source>
</evidence>
<feature type="region of interest" description="Disordered" evidence="1">
    <location>
        <begin position="134"/>
        <end position="167"/>
    </location>
</feature>
<feature type="compositionally biased region" description="Polar residues" evidence="1">
    <location>
        <begin position="1749"/>
        <end position="1758"/>
    </location>
</feature>
<dbReference type="GeneID" id="107227074"/>
<proteinExistence type="predicted"/>
<feature type="compositionally biased region" description="Basic and acidic residues" evidence="1">
    <location>
        <begin position="1031"/>
        <end position="1050"/>
    </location>
</feature>
<feature type="region of interest" description="Disordered" evidence="1">
    <location>
        <begin position="910"/>
        <end position="936"/>
    </location>
</feature>
<sequence length="2206" mass="243739">MEALLPSEIARLVFGYLEDQKCNEAARSFLEASPHLHECRTAVLNGRRFTTRVNGYTLTDIFDKFSAAHLLVQERLNKVADCEQVKRCGDLLDQLRFLIGGSRGQRFVVNINVPSQASSQTYGGSPLITSSIRKRYHSASDRDRSRRCPKPLHQLSENQTEPVSSQLRCETVEATPLESLPGHTYLSSVPHQPEPSTSHDSDGVYCTSTKNEYTDRPPLGDFSSLTTQMCHDTRLSNQGMEQETSIQTTGGRLEKCSSGLEDVTDITDLRRTDNEENKNLMLGGKTMATSTDELTTYSSIEVQTTPYALSESESNELDDEPIENLSLLTKELLNRTELQERIAENINKAILPIEMPSKDESICESMSGEMNTSIMAELNNAIKSIVVATETDPVFENFLDEIIGPNVDTDTSPDEEHDFRVSLEHETNSRIQTEPSNTAVVDMELEEVTSVVSTKSTSSNGITELPLKHRLRSSSRQQNSKPEDERDRTKDVERVDNALEDHNAEAIRSIINANIVGNKQMSDKGPAVGNAIAAKPAVAIQSTDLSQPVSIPPTSQIADSTEVVENDLTSHKSSEEPAVKNLICPNSNSELNGNQINLISEQEMMAMPTLILCSAAEVCNSIKAENLSSSQSTVSYPEPRFVPIAPKGPDNLEPMLPLYLRAVHVPIQVQSKIQPEVATKVEKMITNPPSSSQVSRANTKCNRKMMKKKKNLKPAIVPTNTAVESKTLSVTNTEQTSSAEVESITLYANDNSFGTLIENAGNMPMINLDDTMALTGTGFSPYLKFHDNKNITSTSNVSSAKLTNDVPIEQLDVDIKVDESKVLPHTENILFARNTPKSLLRNRSRNNRLSMSTPRRRSNHIRALDFNTPKKSSSSEQKTGSDKSVQFSPKSSKRIRSACRTSLFKSPPFSGSVTMSQKIKTPVKDQQPCKVPIATRSPAPKLLGGWDKYTGVGMILGGTSPHPSSSSTSVEHDEPPSYSQAKSSSCTVKKSWDADLRQVLQDYQQPSCSTLLVKKGPVKVKSRVGKSCSAGRKENASKSEGSENAEQSKHGVIMDRNESKFIVKRGVNSFDEVISDVVADVSPSVANKEISLHEKRSALNTNVELVVQTDAQIVTSELRHEHALKDEMESSEGFDVSKTKEKLSVKKYAILKTLETKISKHKYNREIESTTLCPNDSSQKKSECLKVSPETHSLTTHILQMCDLETPRKGDISPGIPPTPRMLSPSSITITPFTNRTQESSKVPGIISTPDFPPTPNIRLTPKTMEEITIDAIKKGEFGTCSPYYEPSTEQPNIVDNVFSSLNTTKKSGSEVVPVAPSMKTDPDDMLNSGVDNDFIRSTLKRKPEITQFEVIKENLSKEEADKELKISTNSTSTEVLLPELIYATPINIQEQIEDENVFERSPQNQSTDSTSLNESSKSSSSGTSSSSSTSSSCSCSSFATTSTPFKSVTKCKTKSNACDTSTDSSAKNQPDVLNTHDLISKLSPITVNNGVAAVESYKNLFEMQNTSSLEKGETSPLKVLLLNKTQEEVDASTKETPLKDKALLSEANISETPSSSKSGVENLTNLKSKLSTLDNSGYEDSSKQNQVVNKTHIHPFTRLKPKIISVQHFLPDVSLALKPPLLSEIVSNTTQPSNSQVSSSSVTLDCKLGMHLEEKRLRLMAKLKSNPQTKIAPNRVRFKQVNLNAKMNTKEKHTIATFSTYEQRKSSTQTMSDNPATKQVIQIQKKTNPNATNSSRASSKRISENESNEGAQLTQSKEASVKLISEDCKQKKCDAAQSGTKKSSNMNTHKSSTIRKKDCNAPLKSRKSIRRIRNRQVLQETAKVECDSKICDAMRNEDPLTVGLTTLDYDTSQPMSYTELNEDLGATSKIIDPRHSTELIAIVSQKCETIFEKDSDDKNDEECPVENITIPVKKSQTVQLSKVDQIRRDLFSDEENSDQRTTRSKTRQLSDTQKSEPSMPVYSAQSEPKICEIVPKKSKEELTNVLECLKLVPANKTETIGNTGNSSQLHINELGEYQFFHTDSVSIKKKRTKFRSSSLEYIISRYLDDDNGTECQKVMTSTAYEEIFNHSPRPKKRVVAKKLKIKNSKSTKEEALKPTSTLGTKFENDIIETSVVLSSSVKLKTAPSKVKKNATKTQTKSLMLTKKDDETEHEDGNPDSEKLKISDSVEDQPIEKKRRIADPQSLLKKLDLDLFLTSVHGPVGQ</sequence>
<evidence type="ECO:0000256" key="1">
    <source>
        <dbReference type="SAM" id="MobiDB-lite"/>
    </source>
</evidence>
<feature type="region of interest" description="Disordered" evidence="1">
    <location>
        <begin position="1930"/>
        <end position="1964"/>
    </location>
</feature>
<name>A0ABM3FPP0_NEOLC</name>
<feature type="region of interest" description="Disordered" evidence="1">
    <location>
        <begin position="840"/>
        <end position="896"/>
    </location>
</feature>
<reference evidence="3" key="1">
    <citation type="submission" date="2025-08" db="UniProtKB">
        <authorList>
            <consortium name="RefSeq"/>
        </authorList>
    </citation>
    <scope>IDENTIFICATION</scope>
    <source>
        <tissue evidence="3">Thorax and Abdomen</tissue>
    </source>
</reference>
<feature type="region of interest" description="Disordered" evidence="1">
    <location>
        <begin position="2128"/>
        <end position="2183"/>
    </location>
</feature>
<feature type="region of interest" description="Disordered" evidence="1">
    <location>
        <begin position="1237"/>
        <end position="1257"/>
    </location>
</feature>
<organism evidence="2 3">
    <name type="scientific">Neodiprion lecontei</name>
    <name type="common">Redheaded pine sawfly</name>
    <dbReference type="NCBI Taxonomy" id="441921"/>
    <lineage>
        <taxon>Eukaryota</taxon>
        <taxon>Metazoa</taxon>
        <taxon>Ecdysozoa</taxon>
        <taxon>Arthropoda</taxon>
        <taxon>Hexapoda</taxon>
        <taxon>Insecta</taxon>
        <taxon>Pterygota</taxon>
        <taxon>Neoptera</taxon>
        <taxon>Endopterygota</taxon>
        <taxon>Hymenoptera</taxon>
        <taxon>Tenthredinoidea</taxon>
        <taxon>Diprionidae</taxon>
        <taxon>Diprioninae</taxon>
        <taxon>Neodiprion</taxon>
    </lineage>
</organism>
<feature type="compositionally biased region" description="Low complexity" evidence="1">
    <location>
        <begin position="1407"/>
        <end position="1442"/>
    </location>
</feature>
<feature type="region of interest" description="Disordered" evidence="1">
    <location>
        <begin position="1398"/>
        <end position="1442"/>
    </location>
</feature>
<feature type="compositionally biased region" description="Polar residues" evidence="1">
    <location>
        <begin position="910"/>
        <end position="919"/>
    </location>
</feature>
<feature type="region of interest" description="Disordered" evidence="1">
    <location>
        <begin position="180"/>
        <end position="222"/>
    </location>
</feature>
<accession>A0ABM3FPP0</accession>
<feature type="region of interest" description="Disordered" evidence="1">
    <location>
        <begin position="1023"/>
        <end position="1050"/>
    </location>
</feature>
<dbReference type="Proteomes" id="UP000829291">
    <property type="component" value="Chromosome 3"/>
</dbReference>
<feature type="compositionally biased region" description="Polar residues" evidence="1">
    <location>
        <begin position="869"/>
        <end position="890"/>
    </location>
</feature>
<feature type="compositionally biased region" description="Low complexity" evidence="1">
    <location>
        <begin position="959"/>
        <end position="969"/>
    </location>
</feature>
<feature type="compositionally biased region" description="Polar residues" evidence="1">
    <location>
        <begin position="155"/>
        <end position="167"/>
    </location>
</feature>
<feature type="compositionally biased region" description="Basic and acidic residues" evidence="1">
    <location>
        <begin position="1930"/>
        <end position="1942"/>
    </location>
</feature>
<gene>
    <name evidence="3" type="primary">LOC107227074</name>
</gene>
<feature type="compositionally biased region" description="Polar residues" evidence="1">
    <location>
        <begin position="1724"/>
        <end position="1738"/>
    </location>
</feature>
<feature type="compositionally biased region" description="Polar residues" evidence="1">
    <location>
        <begin position="1778"/>
        <end position="1792"/>
    </location>
</feature>
<feature type="region of interest" description="Disordered" evidence="1">
    <location>
        <begin position="957"/>
        <end position="984"/>
    </location>
</feature>
<feature type="region of interest" description="Disordered" evidence="1">
    <location>
        <begin position="1777"/>
        <end position="1802"/>
    </location>
</feature>
<dbReference type="RefSeq" id="XP_046589990.1">
    <property type="nucleotide sequence ID" value="XM_046734034.1"/>
</dbReference>
<feature type="region of interest" description="Disordered" evidence="1">
    <location>
        <begin position="1724"/>
        <end position="1758"/>
    </location>
</feature>
<feature type="region of interest" description="Disordered" evidence="1">
    <location>
        <begin position="451"/>
        <end position="496"/>
    </location>
</feature>
<protein>
    <submittedName>
        <fullName evidence="3">Serine-rich adhesin for platelets-like isoform X1</fullName>
    </submittedName>
</protein>
<keyword evidence="2" id="KW-1185">Reference proteome</keyword>
<feature type="compositionally biased region" description="Polar residues" evidence="1">
    <location>
        <begin position="1948"/>
        <end position="1957"/>
    </location>
</feature>
<feature type="compositionally biased region" description="Basic and acidic residues" evidence="1">
    <location>
        <begin position="481"/>
        <end position="496"/>
    </location>
</feature>
<evidence type="ECO:0000313" key="2">
    <source>
        <dbReference type="Proteomes" id="UP000829291"/>
    </source>
</evidence>
<feature type="compositionally biased region" description="Polar residues" evidence="1">
    <location>
        <begin position="185"/>
        <end position="196"/>
    </location>
</feature>